<keyword evidence="5" id="KW-0349">Heme</keyword>
<keyword evidence="10" id="KW-0408">Iron</keyword>
<feature type="transmembrane region" description="Helical" evidence="13">
    <location>
        <begin position="149"/>
        <end position="170"/>
    </location>
</feature>
<name>Q11M26_CHESB</name>
<dbReference type="KEGG" id="mes:Meso_0144"/>
<keyword evidence="7" id="KW-0479">Metal-binding</keyword>
<evidence type="ECO:0000256" key="10">
    <source>
        <dbReference type="ARBA" id="ARBA00023004"/>
    </source>
</evidence>
<evidence type="ECO:0000256" key="9">
    <source>
        <dbReference type="ARBA" id="ARBA00022989"/>
    </source>
</evidence>
<feature type="domain" description="Cytochrome b561 bacterial/Ni-hydrogenase" evidence="14">
    <location>
        <begin position="9"/>
        <end position="182"/>
    </location>
</feature>
<reference evidence="15" key="1">
    <citation type="submission" date="2006-06" db="EMBL/GenBank/DDBJ databases">
        <title>Complete sequence of chromosome of Chelativorans sp. BNC1.</title>
        <authorList>
            <consortium name="US DOE Joint Genome Institute"/>
            <person name="Copeland A."/>
            <person name="Lucas S."/>
            <person name="Lapidus A."/>
            <person name="Barry K."/>
            <person name="Detter J.C."/>
            <person name="Glavina del Rio T."/>
            <person name="Hammon N."/>
            <person name="Israni S."/>
            <person name="Dalin E."/>
            <person name="Tice H."/>
            <person name="Pitluck S."/>
            <person name="Chertkov O."/>
            <person name="Brettin T."/>
            <person name="Bruce D."/>
            <person name="Han C."/>
            <person name="Tapia R."/>
            <person name="Gilna P."/>
            <person name="Schmutz J."/>
            <person name="Larimer F."/>
            <person name="Land M."/>
            <person name="Hauser L."/>
            <person name="Kyrpides N."/>
            <person name="Mikhailova N."/>
            <person name="Richardson P."/>
        </authorList>
    </citation>
    <scope>NUCLEOTIDE SEQUENCE</scope>
    <source>
        <strain evidence="15">BNC1</strain>
    </source>
</reference>
<keyword evidence="3" id="KW-0813">Transport</keyword>
<dbReference type="eggNOG" id="COG3038">
    <property type="taxonomic scope" value="Bacteria"/>
</dbReference>
<evidence type="ECO:0000256" key="7">
    <source>
        <dbReference type="ARBA" id="ARBA00022723"/>
    </source>
</evidence>
<dbReference type="GO" id="GO:0020037">
    <property type="term" value="F:heme binding"/>
    <property type="evidence" value="ECO:0007669"/>
    <property type="project" value="TreeGrafter"/>
</dbReference>
<dbReference type="GO" id="GO:0005886">
    <property type="term" value="C:plasma membrane"/>
    <property type="evidence" value="ECO:0007669"/>
    <property type="project" value="UniProtKB-SubCell"/>
</dbReference>
<evidence type="ECO:0000256" key="6">
    <source>
        <dbReference type="ARBA" id="ARBA00022692"/>
    </source>
</evidence>
<dbReference type="GO" id="GO:0022904">
    <property type="term" value="P:respiratory electron transport chain"/>
    <property type="evidence" value="ECO:0007669"/>
    <property type="project" value="InterPro"/>
</dbReference>
<feature type="transmembrane region" description="Helical" evidence="13">
    <location>
        <begin position="53"/>
        <end position="72"/>
    </location>
</feature>
<comment type="cofactor">
    <cofactor evidence="1">
        <name>heme b</name>
        <dbReference type="ChEBI" id="CHEBI:60344"/>
    </cofactor>
</comment>
<dbReference type="AlphaFoldDB" id="Q11M26"/>
<keyword evidence="8" id="KW-0249">Electron transport</keyword>
<dbReference type="Pfam" id="PF01292">
    <property type="entry name" value="Ni_hydr_CYTB"/>
    <property type="match status" value="1"/>
</dbReference>
<dbReference type="STRING" id="266779.Meso_0144"/>
<evidence type="ECO:0000313" key="15">
    <source>
        <dbReference type="EMBL" id="ABG61549.1"/>
    </source>
</evidence>
<dbReference type="EMBL" id="CP000390">
    <property type="protein sequence ID" value="ABG61549.1"/>
    <property type="molecule type" value="Genomic_DNA"/>
</dbReference>
<dbReference type="Gene3D" id="1.20.950.20">
    <property type="entry name" value="Transmembrane di-heme cytochromes, Chain C"/>
    <property type="match status" value="1"/>
</dbReference>
<dbReference type="HOGENOM" id="CLU_095321_3_1_5"/>
<protein>
    <submittedName>
        <fullName evidence="15">Cytochrome B561</fullName>
    </submittedName>
</protein>
<dbReference type="OrthoDB" id="1247465at2"/>
<feature type="transmembrane region" description="Helical" evidence="13">
    <location>
        <begin position="12"/>
        <end position="33"/>
    </location>
</feature>
<dbReference type="PANTHER" id="PTHR30529:SF1">
    <property type="entry name" value="CYTOCHROME B561 HOMOLOG 2"/>
    <property type="match status" value="1"/>
</dbReference>
<sequence>MWRNSPHSYGLIAILFHWTIAILFLGQIGLGYLTQITTGDPRLQFDLYQWHKSLGFLTMVLALLRLAWALAAAKPRPVPRTSRLEAIAASLTHSTLIAMTIFVPFTGWAVASTSPLMIPSFAFNLVLVPDLPLRRSEAAEALWSNIHAYLAYGSGVLAFLHATAALYHQFARRDGTLTRMLSPVSQDVRRGGTPAH</sequence>
<evidence type="ECO:0000256" key="1">
    <source>
        <dbReference type="ARBA" id="ARBA00001970"/>
    </source>
</evidence>
<keyword evidence="11 13" id="KW-0472">Membrane</keyword>
<evidence type="ECO:0000256" key="12">
    <source>
        <dbReference type="ARBA" id="ARBA00037975"/>
    </source>
</evidence>
<dbReference type="GO" id="GO:0046872">
    <property type="term" value="F:metal ion binding"/>
    <property type="evidence" value="ECO:0007669"/>
    <property type="project" value="UniProtKB-KW"/>
</dbReference>
<comment type="similarity">
    <text evidence="12">Belongs to the cytochrome b561 family.</text>
</comment>
<evidence type="ECO:0000256" key="3">
    <source>
        <dbReference type="ARBA" id="ARBA00022448"/>
    </source>
</evidence>
<dbReference type="PANTHER" id="PTHR30529">
    <property type="entry name" value="CYTOCHROME B561"/>
    <property type="match status" value="1"/>
</dbReference>
<accession>Q11M26</accession>
<evidence type="ECO:0000256" key="8">
    <source>
        <dbReference type="ARBA" id="ARBA00022982"/>
    </source>
</evidence>
<dbReference type="InterPro" id="IPR052168">
    <property type="entry name" value="Cytochrome_b561_oxidase"/>
</dbReference>
<keyword evidence="9 13" id="KW-1133">Transmembrane helix</keyword>
<dbReference type="InterPro" id="IPR011577">
    <property type="entry name" value="Cyt_b561_bac/Ni-Hgenase"/>
</dbReference>
<dbReference type="SUPFAM" id="SSF81342">
    <property type="entry name" value="Transmembrane di-heme cytochromes"/>
    <property type="match status" value="1"/>
</dbReference>
<evidence type="ECO:0000259" key="14">
    <source>
        <dbReference type="Pfam" id="PF01292"/>
    </source>
</evidence>
<organism evidence="15">
    <name type="scientific">Chelativorans sp. (strain BNC1)</name>
    <dbReference type="NCBI Taxonomy" id="266779"/>
    <lineage>
        <taxon>Bacteria</taxon>
        <taxon>Pseudomonadati</taxon>
        <taxon>Pseudomonadota</taxon>
        <taxon>Alphaproteobacteria</taxon>
        <taxon>Hyphomicrobiales</taxon>
        <taxon>Phyllobacteriaceae</taxon>
        <taxon>Chelativorans</taxon>
    </lineage>
</organism>
<feature type="transmembrane region" description="Helical" evidence="13">
    <location>
        <begin position="84"/>
        <end position="102"/>
    </location>
</feature>
<comment type="subcellular location">
    <subcellularLocation>
        <location evidence="2">Cell membrane</location>
        <topology evidence="2">Multi-pass membrane protein</topology>
    </subcellularLocation>
</comment>
<evidence type="ECO:0000256" key="11">
    <source>
        <dbReference type="ARBA" id="ARBA00023136"/>
    </source>
</evidence>
<dbReference type="GO" id="GO:0009055">
    <property type="term" value="F:electron transfer activity"/>
    <property type="evidence" value="ECO:0007669"/>
    <property type="project" value="InterPro"/>
</dbReference>
<evidence type="ECO:0000256" key="5">
    <source>
        <dbReference type="ARBA" id="ARBA00022617"/>
    </source>
</evidence>
<keyword evidence="4" id="KW-1003">Cell membrane</keyword>
<keyword evidence="6 13" id="KW-0812">Transmembrane</keyword>
<proteinExistence type="inferred from homology"/>
<evidence type="ECO:0000256" key="2">
    <source>
        <dbReference type="ARBA" id="ARBA00004651"/>
    </source>
</evidence>
<evidence type="ECO:0000256" key="13">
    <source>
        <dbReference type="SAM" id="Phobius"/>
    </source>
</evidence>
<gene>
    <name evidence="15" type="ordered locus">Meso_0144</name>
</gene>
<dbReference type="InterPro" id="IPR016174">
    <property type="entry name" value="Di-haem_cyt_TM"/>
</dbReference>
<evidence type="ECO:0000256" key="4">
    <source>
        <dbReference type="ARBA" id="ARBA00022475"/>
    </source>
</evidence>